<accession>A0A9D1J876</accession>
<gene>
    <name evidence="4" type="ORF">IAC95_04605</name>
</gene>
<dbReference type="Pfam" id="PF07501">
    <property type="entry name" value="G5"/>
    <property type="match status" value="1"/>
</dbReference>
<name>A0A9D1J876_9BACT</name>
<dbReference type="AlphaFoldDB" id="A0A9D1J876"/>
<feature type="domain" description="G5" evidence="3">
    <location>
        <begin position="324"/>
        <end position="404"/>
    </location>
</feature>
<dbReference type="Proteomes" id="UP000824200">
    <property type="component" value="Unassembled WGS sequence"/>
</dbReference>
<dbReference type="SMART" id="SM01208">
    <property type="entry name" value="G5"/>
    <property type="match status" value="1"/>
</dbReference>
<organism evidence="4 5">
    <name type="scientific">Candidatus Fimimonas gallinarum</name>
    <dbReference type="NCBI Taxonomy" id="2840821"/>
    <lineage>
        <taxon>Bacteria</taxon>
        <taxon>Pseudomonadati</taxon>
        <taxon>Myxococcota</taxon>
        <taxon>Myxococcia</taxon>
        <taxon>Myxococcales</taxon>
        <taxon>Cystobacterineae</taxon>
        <taxon>Myxococcaceae</taxon>
        <taxon>Myxococcaceae incertae sedis</taxon>
        <taxon>Candidatus Fimimonas</taxon>
    </lineage>
</organism>
<dbReference type="EMBL" id="DVHL01000036">
    <property type="protein sequence ID" value="HIR66140.1"/>
    <property type="molecule type" value="Genomic_DNA"/>
</dbReference>
<dbReference type="InterPro" id="IPR007391">
    <property type="entry name" value="Vancomycin_resist_VanW"/>
</dbReference>
<evidence type="ECO:0000259" key="3">
    <source>
        <dbReference type="SMART" id="SM01208"/>
    </source>
</evidence>
<sequence>MKKLLTVAFALAVLAGVFLFHTASAQQLQPWNVVADVSCQGKTFHYDLSKEMQPYVENCNNRGFFLGGKGKQNLAENLLAQGLPFDAVAEYVLPGFDNFVKKFSFVNVQKKDASVLFDKEGFHYKKGNDGVWADRQKLFEMLLKSNGKHLSLQLPLATDKAVTVQELQRNTVKKGSFTTSFNSANANRCHNIAKATESLNGITVPDGEQFSFNDIVGKRTKERGYLDAKVIVDGNYTDGVGGGVCQVSTTLYNALLLSEILPKACQHSLVSSYVMAGFDAMVSDGGADLTFVNNTGSALYICGKVNSSQGTVTFTVYGVPNAYRVERENSETREPFGVVEVVDPQKYPELVYTDQTKVVVNGSDGVRSQSFLCFYDGEKLVERKLFRKNTYKKVDKVVARGSLERPCLQNPQDATAEG</sequence>
<dbReference type="InterPro" id="IPR011098">
    <property type="entry name" value="G5_dom"/>
</dbReference>
<dbReference type="PANTHER" id="PTHR35788">
    <property type="entry name" value="EXPORTED PROTEIN-RELATED"/>
    <property type="match status" value="1"/>
</dbReference>
<evidence type="ECO:0000313" key="4">
    <source>
        <dbReference type="EMBL" id="HIR66140.1"/>
    </source>
</evidence>
<feature type="chain" id="PRO_5039476931" evidence="2">
    <location>
        <begin position="26"/>
        <end position="418"/>
    </location>
</feature>
<evidence type="ECO:0000313" key="5">
    <source>
        <dbReference type="Proteomes" id="UP000824200"/>
    </source>
</evidence>
<reference evidence="4" key="2">
    <citation type="journal article" date="2021" name="PeerJ">
        <title>Extensive microbial diversity within the chicken gut microbiome revealed by metagenomics and culture.</title>
        <authorList>
            <person name="Gilroy R."/>
            <person name="Ravi A."/>
            <person name="Getino M."/>
            <person name="Pursley I."/>
            <person name="Horton D.L."/>
            <person name="Alikhan N.F."/>
            <person name="Baker D."/>
            <person name="Gharbi K."/>
            <person name="Hall N."/>
            <person name="Watson M."/>
            <person name="Adriaenssens E.M."/>
            <person name="Foster-Nyarko E."/>
            <person name="Jarju S."/>
            <person name="Secka A."/>
            <person name="Antonio M."/>
            <person name="Oren A."/>
            <person name="Chaudhuri R.R."/>
            <person name="La Ragione R."/>
            <person name="Hildebrand F."/>
            <person name="Pallen M.J."/>
        </authorList>
    </citation>
    <scope>NUCLEOTIDE SEQUENCE</scope>
    <source>
        <strain evidence="4">CHK121-14286</strain>
    </source>
</reference>
<keyword evidence="1 2" id="KW-0732">Signal</keyword>
<dbReference type="Pfam" id="PF04294">
    <property type="entry name" value="VanW"/>
    <property type="match status" value="1"/>
</dbReference>
<evidence type="ECO:0000256" key="1">
    <source>
        <dbReference type="ARBA" id="ARBA00022729"/>
    </source>
</evidence>
<proteinExistence type="predicted"/>
<comment type="caution">
    <text evidence="4">The sequence shown here is derived from an EMBL/GenBank/DDBJ whole genome shotgun (WGS) entry which is preliminary data.</text>
</comment>
<dbReference type="PANTHER" id="PTHR35788:SF1">
    <property type="entry name" value="EXPORTED PROTEIN"/>
    <property type="match status" value="1"/>
</dbReference>
<feature type="signal peptide" evidence="2">
    <location>
        <begin position="1"/>
        <end position="25"/>
    </location>
</feature>
<reference evidence="4" key="1">
    <citation type="submission" date="2020-10" db="EMBL/GenBank/DDBJ databases">
        <authorList>
            <person name="Gilroy R."/>
        </authorList>
    </citation>
    <scope>NUCLEOTIDE SEQUENCE</scope>
    <source>
        <strain evidence="4">CHK121-14286</strain>
    </source>
</reference>
<dbReference type="InterPro" id="IPR052913">
    <property type="entry name" value="Glycopeptide_resist_protein"/>
</dbReference>
<protein>
    <submittedName>
        <fullName evidence="4">VanW family protein</fullName>
    </submittedName>
</protein>
<evidence type="ECO:0000256" key="2">
    <source>
        <dbReference type="SAM" id="SignalP"/>
    </source>
</evidence>
<dbReference type="Gene3D" id="2.20.230.10">
    <property type="entry name" value="Resuscitation-promoting factor rpfb"/>
    <property type="match status" value="1"/>
</dbReference>